<dbReference type="PANTHER" id="PTHR35177">
    <property type="entry name" value="HYDROGENASE MATURATION FACTOR HYBG"/>
    <property type="match status" value="1"/>
</dbReference>
<dbReference type="EMBL" id="SGWX01000001">
    <property type="protein sequence ID" value="RZS62816.1"/>
    <property type="molecule type" value="Genomic_DNA"/>
</dbReference>
<comment type="similarity">
    <text evidence="1">Belongs to the HupF/HypC family.</text>
</comment>
<dbReference type="RefSeq" id="WP_130416262.1">
    <property type="nucleotide sequence ID" value="NZ_SGWX01000001.1"/>
</dbReference>
<keyword evidence="3" id="KW-1185">Reference proteome</keyword>
<name>A0A4Q7M4E4_9MICO</name>
<organism evidence="2 3">
    <name type="scientific">Xylanimonas ulmi</name>
    <dbReference type="NCBI Taxonomy" id="228973"/>
    <lineage>
        <taxon>Bacteria</taxon>
        <taxon>Bacillati</taxon>
        <taxon>Actinomycetota</taxon>
        <taxon>Actinomycetes</taxon>
        <taxon>Micrococcales</taxon>
        <taxon>Promicromonosporaceae</taxon>
        <taxon>Xylanimonas</taxon>
    </lineage>
</organism>
<dbReference type="SUPFAM" id="SSF159127">
    <property type="entry name" value="HupF/HypC-like"/>
    <property type="match status" value="1"/>
</dbReference>
<dbReference type="InterPro" id="IPR001109">
    <property type="entry name" value="Hydrogenase_HupF/HypC"/>
</dbReference>
<dbReference type="Pfam" id="PF01455">
    <property type="entry name" value="HupF_HypC"/>
    <property type="match status" value="1"/>
</dbReference>
<dbReference type="AlphaFoldDB" id="A0A4Q7M4E4"/>
<dbReference type="GO" id="GO:0005506">
    <property type="term" value="F:iron ion binding"/>
    <property type="evidence" value="ECO:0007669"/>
    <property type="project" value="TreeGrafter"/>
</dbReference>
<gene>
    <name evidence="2" type="ORF">EV386_3169</name>
</gene>
<evidence type="ECO:0000256" key="1">
    <source>
        <dbReference type="ARBA" id="ARBA00006018"/>
    </source>
</evidence>
<reference evidence="2 3" key="1">
    <citation type="submission" date="2019-02" db="EMBL/GenBank/DDBJ databases">
        <title>Sequencing the genomes of 1000 actinobacteria strains.</title>
        <authorList>
            <person name="Klenk H.-P."/>
        </authorList>
    </citation>
    <scope>NUCLEOTIDE SEQUENCE [LARGE SCALE GENOMIC DNA]</scope>
    <source>
        <strain evidence="2 3">DSM 16932</strain>
    </source>
</reference>
<dbReference type="OrthoDB" id="9806017at2"/>
<dbReference type="Gene3D" id="2.30.30.140">
    <property type="match status" value="1"/>
</dbReference>
<dbReference type="InterPro" id="IPR019812">
    <property type="entry name" value="Hydgase_assmbl_chp_CS"/>
</dbReference>
<sequence>MCVAIPARIEEITPGPLPTARLDVAGRSASCCLAYLPQAAVGDYVLVQNGFAVLLLDPLSAAESLAAFADLGLWDGLGDGLLDAPG</sequence>
<dbReference type="GO" id="GO:1902670">
    <property type="term" value="F:carbon dioxide binding"/>
    <property type="evidence" value="ECO:0007669"/>
    <property type="project" value="TreeGrafter"/>
</dbReference>
<evidence type="ECO:0000313" key="2">
    <source>
        <dbReference type="EMBL" id="RZS62816.1"/>
    </source>
</evidence>
<proteinExistence type="inferred from homology"/>
<accession>A0A4Q7M4E4</accession>
<evidence type="ECO:0000313" key="3">
    <source>
        <dbReference type="Proteomes" id="UP000293852"/>
    </source>
</evidence>
<dbReference type="GO" id="GO:0051604">
    <property type="term" value="P:protein maturation"/>
    <property type="evidence" value="ECO:0007669"/>
    <property type="project" value="TreeGrafter"/>
</dbReference>
<comment type="caution">
    <text evidence="2">The sequence shown here is derived from an EMBL/GenBank/DDBJ whole genome shotgun (WGS) entry which is preliminary data.</text>
</comment>
<dbReference type="PANTHER" id="PTHR35177:SF2">
    <property type="entry name" value="HYDROGENASE MATURATION FACTOR HYBG"/>
    <property type="match status" value="1"/>
</dbReference>
<dbReference type="NCBIfam" id="TIGR00074">
    <property type="entry name" value="hypC_hupF"/>
    <property type="match status" value="1"/>
</dbReference>
<dbReference type="PRINTS" id="PR00445">
    <property type="entry name" value="HUPFHYPC"/>
</dbReference>
<dbReference type="PROSITE" id="PS01097">
    <property type="entry name" value="HUPF_HYPC"/>
    <property type="match status" value="1"/>
</dbReference>
<dbReference type="Proteomes" id="UP000293852">
    <property type="component" value="Unassembled WGS sequence"/>
</dbReference>
<protein>
    <submittedName>
        <fullName evidence="2">Hydrogenase maturation protein HypC</fullName>
    </submittedName>
</protein>